<sequence>MLTLKLTRNMLIISMKAGMESMKKRKQILKIIEIPILVSLILVLVSGCSSTSSTQMEAELENLEAQLMERESDYAEIVETNGELEERISLLVEEKTTLASDNDKFLQENEDLKIEVESLLMKLEEIERERIAQLSEETGLVNILDIDDTIVVDMPYATDDNFVEQAVYPVEVALLQVETAKKLKQANELAKEDGYRIKVWDGYRPHDVQFVFWELTPDRDYVGDPNQGSNHNRGAAVDVTLVDEEGNELEMPTGFDEFSERAWLNYQGNSDEAQKNMEYLVNIMRQSGFTTINIEWWHFNDSNARNYPVLNVPLEDFVPGVDISE</sequence>
<proteinExistence type="inferred from homology"/>
<evidence type="ECO:0000256" key="6">
    <source>
        <dbReference type="ARBA" id="ARBA00022997"/>
    </source>
</evidence>
<keyword evidence="2 9" id="KW-0645">Protease</keyword>
<evidence type="ECO:0000313" key="12">
    <source>
        <dbReference type="Proteomes" id="UP000790580"/>
    </source>
</evidence>
<comment type="function">
    <text evidence="9">Catalyzes hydrolysis of the D-alanyl-D-alanine dipeptide.</text>
</comment>
<evidence type="ECO:0000256" key="3">
    <source>
        <dbReference type="ARBA" id="ARBA00022723"/>
    </source>
</evidence>
<dbReference type="NCBIfam" id="NF007557">
    <property type="entry name" value="PRK10178.1"/>
    <property type="match status" value="1"/>
</dbReference>
<evidence type="ECO:0000313" key="11">
    <source>
        <dbReference type="EMBL" id="MBU9721270.1"/>
    </source>
</evidence>
<evidence type="ECO:0000256" key="4">
    <source>
        <dbReference type="ARBA" id="ARBA00022801"/>
    </source>
</evidence>
<dbReference type="InterPro" id="IPR000755">
    <property type="entry name" value="A_A_dipeptidase"/>
</dbReference>
<accession>A0ABS6JS67</accession>
<protein>
    <recommendedName>
        <fullName evidence="9">D-alanyl-D-alanine dipeptidase</fullName>
        <shortName evidence="9">D-Ala-D-Ala dipeptidase</shortName>
        <ecNumber evidence="9">3.4.13.22</ecNumber>
    </recommendedName>
</protein>
<keyword evidence="12" id="KW-1185">Reference proteome</keyword>
<name>A0ABS6JS67_9BACI</name>
<keyword evidence="6 9" id="KW-0224">Dipeptidase</keyword>
<keyword evidence="4 9" id="KW-0378">Hydrolase</keyword>
<keyword evidence="7 9" id="KW-0482">Metalloprotease</keyword>
<dbReference type="PANTHER" id="PTHR43126">
    <property type="entry name" value="D-ALANYL-D-ALANINE DIPEPTIDASE"/>
    <property type="match status" value="1"/>
</dbReference>
<reference evidence="11 12" key="1">
    <citation type="submission" date="2021-06" db="EMBL/GenBank/DDBJ databases">
        <title>Bacillus sp. RD4P76, an endophyte from a halophyte.</title>
        <authorList>
            <person name="Sun J.-Q."/>
        </authorList>
    </citation>
    <scope>NUCLEOTIDE SEQUENCE [LARGE SCALE GENOMIC DNA]</scope>
    <source>
        <strain evidence="11 12">JCM 17098</strain>
    </source>
</reference>
<dbReference type="HAMAP" id="MF_01924">
    <property type="entry name" value="A_A_dipeptidase"/>
    <property type="match status" value="1"/>
</dbReference>
<gene>
    <name evidence="11" type="primary">ddpX</name>
    <name evidence="11" type="ORF">KS407_07380</name>
</gene>
<evidence type="ECO:0000256" key="1">
    <source>
        <dbReference type="ARBA" id="ARBA00001362"/>
    </source>
</evidence>
<organism evidence="11 12">
    <name type="scientific">Evansella alkalicola</name>
    <dbReference type="NCBI Taxonomy" id="745819"/>
    <lineage>
        <taxon>Bacteria</taxon>
        <taxon>Bacillati</taxon>
        <taxon>Bacillota</taxon>
        <taxon>Bacilli</taxon>
        <taxon>Bacillales</taxon>
        <taxon>Bacillaceae</taxon>
        <taxon>Evansella</taxon>
    </lineage>
</organism>
<feature type="binding site" evidence="9">
    <location>
        <position position="298"/>
    </location>
    <ligand>
        <name>Zn(2+)</name>
        <dbReference type="ChEBI" id="CHEBI:29105"/>
        <note>catalytic</note>
    </ligand>
</feature>
<evidence type="ECO:0000256" key="10">
    <source>
        <dbReference type="SAM" id="Coils"/>
    </source>
</evidence>
<dbReference type="SUPFAM" id="SSF55166">
    <property type="entry name" value="Hedgehog/DD-peptidase"/>
    <property type="match status" value="1"/>
</dbReference>
<dbReference type="RefSeq" id="WP_088073953.1">
    <property type="nucleotide sequence ID" value="NZ_JAHQCR010000033.1"/>
</dbReference>
<dbReference type="Proteomes" id="UP000790580">
    <property type="component" value="Unassembled WGS sequence"/>
</dbReference>
<dbReference type="PANTHER" id="PTHR43126:SF1">
    <property type="entry name" value="D-ALANYL-D-ALANINE DIPEPTIDASE"/>
    <property type="match status" value="1"/>
</dbReference>
<keyword evidence="3 9" id="KW-0479">Metal-binding</keyword>
<comment type="caution">
    <text evidence="11">The sequence shown here is derived from an EMBL/GenBank/DDBJ whole genome shotgun (WGS) entry which is preliminary data.</text>
</comment>
<feature type="binding site" evidence="9">
    <location>
        <position position="238"/>
    </location>
    <ligand>
        <name>Zn(2+)</name>
        <dbReference type="ChEBI" id="CHEBI:29105"/>
        <note>catalytic</note>
    </ligand>
</feature>
<feature type="binding site" evidence="9">
    <location>
        <position position="231"/>
    </location>
    <ligand>
        <name>Zn(2+)</name>
        <dbReference type="ChEBI" id="CHEBI:29105"/>
        <note>catalytic</note>
    </ligand>
</feature>
<dbReference type="CDD" id="cd14840">
    <property type="entry name" value="D-Ala-D-Ala_dipeptidase_Aad"/>
    <property type="match status" value="1"/>
</dbReference>
<evidence type="ECO:0000256" key="8">
    <source>
        <dbReference type="ARBA" id="ARBA00023316"/>
    </source>
</evidence>
<feature type="site" description="Transition state stabilizer" evidence="9">
    <location>
        <position position="204"/>
    </location>
</feature>
<dbReference type="GO" id="GO:0160237">
    <property type="term" value="F:D-Ala-D-Ala dipeptidase activity"/>
    <property type="evidence" value="ECO:0007669"/>
    <property type="project" value="UniProtKB-EC"/>
</dbReference>
<dbReference type="EC" id="3.4.13.22" evidence="9"/>
<evidence type="ECO:0000256" key="2">
    <source>
        <dbReference type="ARBA" id="ARBA00022670"/>
    </source>
</evidence>
<feature type="active site" description="Proton donor/acceptor" evidence="9">
    <location>
        <position position="295"/>
    </location>
</feature>
<comment type="cofactor">
    <cofactor evidence="9">
        <name>Zn(2+)</name>
        <dbReference type="ChEBI" id="CHEBI:29105"/>
    </cofactor>
    <text evidence="9">Binds 1 zinc ion per subunit.</text>
</comment>
<comment type="similarity">
    <text evidence="9">Belongs to the peptidase M15D family.</text>
</comment>
<dbReference type="InterPro" id="IPR009045">
    <property type="entry name" value="Zn_M74/Hedgehog-like"/>
</dbReference>
<dbReference type="Pfam" id="PF01427">
    <property type="entry name" value="Peptidase_M15"/>
    <property type="match status" value="1"/>
</dbReference>
<dbReference type="Gene3D" id="3.30.1380.10">
    <property type="match status" value="1"/>
</dbReference>
<feature type="coiled-coil region" evidence="10">
    <location>
        <begin position="53"/>
        <end position="136"/>
    </location>
</feature>
<evidence type="ECO:0000256" key="7">
    <source>
        <dbReference type="ARBA" id="ARBA00023049"/>
    </source>
</evidence>
<evidence type="ECO:0000256" key="9">
    <source>
        <dbReference type="HAMAP-Rule" id="MF_01924"/>
    </source>
</evidence>
<keyword evidence="5 9" id="KW-0862">Zinc</keyword>
<dbReference type="EMBL" id="JAHQCR010000033">
    <property type="protein sequence ID" value="MBU9721270.1"/>
    <property type="molecule type" value="Genomic_DNA"/>
</dbReference>
<keyword evidence="8" id="KW-0961">Cell wall biogenesis/degradation</keyword>
<comment type="catalytic activity">
    <reaction evidence="1 9">
        <text>D-alanyl-D-alanine + H2O = 2 D-alanine</text>
        <dbReference type="Rhea" id="RHEA:20661"/>
        <dbReference type="ChEBI" id="CHEBI:15377"/>
        <dbReference type="ChEBI" id="CHEBI:57416"/>
        <dbReference type="ChEBI" id="CHEBI:57822"/>
        <dbReference type="EC" id="3.4.13.22"/>
    </reaction>
</comment>
<keyword evidence="10" id="KW-0175">Coiled coil</keyword>
<evidence type="ECO:0000256" key="5">
    <source>
        <dbReference type="ARBA" id="ARBA00022833"/>
    </source>
</evidence>